<gene>
    <name evidence="13" type="ORF">MWN34_00990</name>
</gene>
<sequence length="154" mass="16692">MTLEPGCPAPAFALIDDRGMPLTLADFRGRKLVLYFFPKAGTPGCTNETNDFNALAADFEKTDTALLGISADSAKKLANFRTKHAISFPLAGDEAHALLEAYGVWKEKSMYGRAFMGIERTTVLIDAAGRIARVWHRVKVPGHAAEVLEAARGL</sequence>
<dbReference type="Pfam" id="PF00578">
    <property type="entry name" value="AhpC-TSA"/>
    <property type="match status" value="1"/>
</dbReference>
<evidence type="ECO:0000313" key="13">
    <source>
        <dbReference type="EMBL" id="MCK0195481.1"/>
    </source>
</evidence>
<evidence type="ECO:0000256" key="7">
    <source>
        <dbReference type="ARBA" id="ARBA00023284"/>
    </source>
</evidence>
<dbReference type="InterPro" id="IPR013766">
    <property type="entry name" value="Thioredoxin_domain"/>
</dbReference>
<evidence type="ECO:0000256" key="5">
    <source>
        <dbReference type="ARBA" id="ARBA00023002"/>
    </source>
</evidence>
<accession>A0ABT0D6A2</accession>
<reference evidence="13 14" key="1">
    <citation type="submission" date="2022-04" db="EMBL/GenBank/DDBJ databases">
        <authorList>
            <person name="Grouzdev D.S."/>
            <person name="Pantiukh K.S."/>
            <person name="Krutkina M.S."/>
        </authorList>
    </citation>
    <scope>NUCLEOTIDE SEQUENCE [LARGE SCALE GENOMIC DNA]</scope>
    <source>
        <strain evidence="13 14">6x-1</strain>
    </source>
</reference>
<evidence type="ECO:0000256" key="11">
    <source>
        <dbReference type="ARBA" id="ARBA00049091"/>
    </source>
</evidence>
<dbReference type="InterPro" id="IPR000866">
    <property type="entry name" value="AhpC/TSA"/>
</dbReference>
<dbReference type="PANTHER" id="PTHR42801:SF4">
    <property type="entry name" value="AHPC_TSA FAMILY PROTEIN"/>
    <property type="match status" value="1"/>
</dbReference>
<keyword evidence="14" id="KW-1185">Reference proteome</keyword>
<comment type="catalytic activity">
    <reaction evidence="11">
        <text>a hydroperoxide + [thioredoxin]-dithiol = an alcohol + [thioredoxin]-disulfide + H2O</text>
        <dbReference type="Rhea" id="RHEA:62620"/>
        <dbReference type="Rhea" id="RHEA-COMP:10698"/>
        <dbReference type="Rhea" id="RHEA-COMP:10700"/>
        <dbReference type="ChEBI" id="CHEBI:15377"/>
        <dbReference type="ChEBI" id="CHEBI:29950"/>
        <dbReference type="ChEBI" id="CHEBI:30879"/>
        <dbReference type="ChEBI" id="CHEBI:35924"/>
        <dbReference type="ChEBI" id="CHEBI:50058"/>
        <dbReference type="EC" id="1.11.1.24"/>
    </reaction>
</comment>
<dbReference type="EC" id="1.11.1.24" evidence="2"/>
<comment type="caution">
    <text evidence="13">The sequence shown here is derived from an EMBL/GenBank/DDBJ whole genome shotgun (WGS) entry which is preliminary data.</text>
</comment>
<evidence type="ECO:0000256" key="8">
    <source>
        <dbReference type="ARBA" id="ARBA00032824"/>
    </source>
</evidence>
<dbReference type="SUPFAM" id="SSF52833">
    <property type="entry name" value="Thioredoxin-like"/>
    <property type="match status" value="1"/>
</dbReference>
<evidence type="ECO:0000256" key="6">
    <source>
        <dbReference type="ARBA" id="ARBA00023157"/>
    </source>
</evidence>
<organism evidence="13 14">
    <name type="scientific">Ancylobacter crimeensis</name>
    <dbReference type="NCBI Taxonomy" id="2579147"/>
    <lineage>
        <taxon>Bacteria</taxon>
        <taxon>Pseudomonadati</taxon>
        <taxon>Pseudomonadota</taxon>
        <taxon>Alphaproteobacteria</taxon>
        <taxon>Hyphomicrobiales</taxon>
        <taxon>Xanthobacteraceae</taxon>
        <taxon>Ancylobacter</taxon>
    </lineage>
</organism>
<evidence type="ECO:0000256" key="4">
    <source>
        <dbReference type="ARBA" id="ARBA00022862"/>
    </source>
</evidence>
<dbReference type="CDD" id="cd03017">
    <property type="entry name" value="PRX_BCP"/>
    <property type="match status" value="1"/>
</dbReference>
<keyword evidence="3" id="KW-0575">Peroxidase</keyword>
<keyword evidence="4" id="KW-0049">Antioxidant</keyword>
<dbReference type="PROSITE" id="PS51352">
    <property type="entry name" value="THIOREDOXIN_2"/>
    <property type="match status" value="1"/>
</dbReference>
<evidence type="ECO:0000256" key="3">
    <source>
        <dbReference type="ARBA" id="ARBA00022559"/>
    </source>
</evidence>
<dbReference type="Gene3D" id="3.40.30.10">
    <property type="entry name" value="Glutaredoxin"/>
    <property type="match status" value="1"/>
</dbReference>
<dbReference type="RefSeq" id="WP_247025761.1">
    <property type="nucleotide sequence ID" value="NZ_JALKCH010000001.1"/>
</dbReference>
<evidence type="ECO:0000256" key="9">
    <source>
        <dbReference type="ARBA" id="ARBA00038489"/>
    </source>
</evidence>
<dbReference type="EMBL" id="JALKCH010000001">
    <property type="protein sequence ID" value="MCK0195481.1"/>
    <property type="molecule type" value="Genomic_DNA"/>
</dbReference>
<dbReference type="PANTHER" id="PTHR42801">
    <property type="entry name" value="THIOREDOXIN-DEPENDENT PEROXIDE REDUCTASE"/>
    <property type="match status" value="1"/>
</dbReference>
<keyword evidence="7" id="KW-0676">Redox-active center</keyword>
<comment type="similarity">
    <text evidence="9">Belongs to the peroxiredoxin family. BCP/PrxQ subfamily.</text>
</comment>
<keyword evidence="5" id="KW-0560">Oxidoreductase</keyword>
<evidence type="ECO:0000256" key="2">
    <source>
        <dbReference type="ARBA" id="ARBA00013017"/>
    </source>
</evidence>
<name>A0ABT0D6A2_9HYPH</name>
<dbReference type="InterPro" id="IPR050924">
    <property type="entry name" value="Peroxiredoxin_BCP/PrxQ"/>
</dbReference>
<dbReference type="InterPro" id="IPR036249">
    <property type="entry name" value="Thioredoxin-like_sf"/>
</dbReference>
<comment type="function">
    <text evidence="1">Thiol-specific peroxidase that catalyzes the reduction of hydrogen peroxide and organic hydroperoxides to water and alcohols, respectively. Plays a role in cell protection against oxidative stress by detoxifying peroxides and as sensor of hydrogen peroxide-mediated signaling events.</text>
</comment>
<proteinExistence type="inferred from homology"/>
<feature type="domain" description="Thioredoxin" evidence="12">
    <location>
        <begin position="3"/>
        <end position="154"/>
    </location>
</feature>
<dbReference type="Proteomes" id="UP001203284">
    <property type="component" value="Unassembled WGS sequence"/>
</dbReference>
<keyword evidence="6" id="KW-1015">Disulfide bond</keyword>
<protein>
    <recommendedName>
        <fullName evidence="2">thioredoxin-dependent peroxiredoxin</fullName>
        <ecNumber evidence="2">1.11.1.24</ecNumber>
    </recommendedName>
    <alternativeName>
        <fullName evidence="8">Thioredoxin peroxidase</fullName>
    </alternativeName>
    <alternativeName>
        <fullName evidence="10">Thioredoxin-dependent peroxiredoxin Bcp</fullName>
    </alternativeName>
</protein>
<evidence type="ECO:0000256" key="10">
    <source>
        <dbReference type="ARBA" id="ARBA00042639"/>
    </source>
</evidence>
<evidence type="ECO:0000259" key="12">
    <source>
        <dbReference type="PROSITE" id="PS51352"/>
    </source>
</evidence>
<evidence type="ECO:0000313" key="14">
    <source>
        <dbReference type="Proteomes" id="UP001203284"/>
    </source>
</evidence>
<evidence type="ECO:0000256" key="1">
    <source>
        <dbReference type="ARBA" id="ARBA00003330"/>
    </source>
</evidence>